<dbReference type="Gene3D" id="3.40.630.30">
    <property type="match status" value="1"/>
</dbReference>
<evidence type="ECO:0000256" key="1">
    <source>
        <dbReference type="ARBA" id="ARBA00022679"/>
    </source>
</evidence>
<dbReference type="Pfam" id="PF13302">
    <property type="entry name" value="Acetyltransf_3"/>
    <property type="match status" value="1"/>
</dbReference>
<evidence type="ECO:0000259" key="4">
    <source>
        <dbReference type="PROSITE" id="PS51186"/>
    </source>
</evidence>
<comment type="similarity">
    <text evidence="3">Belongs to the acetyltransferase family. RimJ subfamily.</text>
</comment>
<dbReference type="GO" id="GO:0016747">
    <property type="term" value="F:acyltransferase activity, transferring groups other than amino-acyl groups"/>
    <property type="evidence" value="ECO:0007669"/>
    <property type="project" value="InterPro"/>
</dbReference>
<protein>
    <submittedName>
        <fullName evidence="5">Acetyltransferase</fullName>
    </submittedName>
</protein>
<keyword evidence="1 5" id="KW-0808">Transferase</keyword>
<dbReference type="InterPro" id="IPR016181">
    <property type="entry name" value="Acyl_CoA_acyltransferase"/>
</dbReference>
<feature type="domain" description="N-acetyltransferase" evidence="4">
    <location>
        <begin position="1"/>
        <end position="105"/>
    </location>
</feature>
<dbReference type="RefSeq" id="XP_004336039.1">
    <property type="nucleotide sequence ID" value="XM_004335991.1"/>
</dbReference>
<evidence type="ECO:0000256" key="2">
    <source>
        <dbReference type="ARBA" id="ARBA00023315"/>
    </source>
</evidence>
<dbReference type="EMBL" id="KB008073">
    <property type="protein sequence ID" value="ELR14026.1"/>
    <property type="molecule type" value="Genomic_DNA"/>
</dbReference>
<keyword evidence="2" id="KW-0012">Acyltransferase</keyword>
<dbReference type="Proteomes" id="UP000011083">
    <property type="component" value="Unassembled WGS sequence"/>
</dbReference>
<dbReference type="InterPro" id="IPR051531">
    <property type="entry name" value="N-acetyltransferase"/>
</dbReference>
<dbReference type="KEGG" id="acan:ACA1_366380"/>
<accession>L8GPH5</accession>
<dbReference type="InterPro" id="IPR000182">
    <property type="entry name" value="GNAT_dom"/>
</dbReference>
<dbReference type="PROSITE" id="PS51186">
    <property type="entry name" value="GNAT"/>
    <property type="match status" value="1"/>
</dbReference>
<evidence type="ECO:0000256" key="3">
    <source>
        <dbReference type="ARBA" id="ARBA00038502"/>
    </source>
</evidence>
<name>L8GPH5_ACACF</name>
<keyword evidence="6" id="KW-1185">Reference proteome</keyword>
<sequence>MEVPGGTNFTHRADLGYWLAESHWGRGIMTDAVAAFVRYLFSDDFATRCNGGQPIIRLEARVYAHNAGSGRVLEKAGFQLECRERLAYIKQGQYLDGFKMRTPAETQQ</sequence>
<proteinExistence type="inferred from homology"/>
<dbReference type="AlphaFoldDB" id="L8GPH5"/>
<dbReference type="OrthoDB" id="630895at2759"/>
<dbReference type="GeneID" id="14914583"/>
<dbReference type="VEuPathDB" id="AmoebaDB:ACA1_366380"/>
<evidence type="ECO:0000313" key="5">
    <source>
        <dbReference type="EMBL" id="ELR14026.1"/>
    </source>
</evidence>
<gene>
    <name evidence="5" type="ORF">ACA1_366380</name>
</gene>
<evidence type="ECO:0000313" key="6">
    <source>
        <dbReference type="Proteomes" id="UP000011083"/>
    </source>
</evidence>
<dbReference type="PANTHER" id="PTHR43792">
    <property type="entry name" value="GNAT FAMILY, PUTATIVE (AFU_ORTHOLOGUE AFUA_3G00765)-RELATED-RELATED"/>
    <property type="match status" value="1"/>
</dbReference>
<dbReference type="SUPFAM" id="SSF55729">
    <property type="entry name" value="Acyl-CoA N-acyltransferases (Nat)"/>
    <property type="match status" value="1"/>
</dbReference>
<dbReference type="PANTHER" id="PTHR43792:SF8">
    <property type="entry name" value="[RIBOSOMAL PROTEIN US5]-ALANINE N-ACETYLTRANSFERASE"/>
    <property type="match status" value="1"/>
</dbReference>
<reference evidence="5 6" key="1">
    <citation type="journal article" date="2013" name="Genome Biol.">
        <title>Genome of Acanthamoeba castellanii highlights extensive lateral gene transfer and early evolution of tyrosine kinase signaling.</title>
        <authorList>
            <person name="Clarke M."/>
            <person name="Lohan A.J."/>
            <person name="Liu B."/>
            <person name="Lagkouvardos I."/>
            <person name="Roy S."/>
            <person name="Zafar N."/>
            <person name="Bertelli C."/>
            <person name="Schilde C."/>
            <person name="Kianianmomeni A."/>
            <person name="Burglin T.R."/>
            <person name="Frech C."/>
            <person name="Turcotte B."/>
            <person name="Kopec K.O."/>
            <person name="Synnott J.M."/>
            <person name="Choo C."/>
            <person name="Paponov I."/>
            <person name="Finkler A."/>
            <person name="Soon Heng Tan C."/>
            <person name="Hutchins A.P."/>
            <person name="Weinmeier T."/>
            <person name="Rattei T."/>
            <person name="Chu J.S."/>
            <person name="Gimenez G."/>
            <person name="Irimia M."/>
            <person name="Rigden D.J."/>
            <person name="Fitzpatrick D.A."/>
            <person name="Lorenzo-Morales J."/>
            <person name="Bateman A."/>
            <person name="Chiu C.H."/>
            <person name="Tang P."/>
            <person name="Hegemann P."/>
            <person name="Fromm H."/>
            <person name="Raoult D."/>
            <person name="Greub G."/>
            <person name="Miranda-Saavedra D."/>
            <person name="Chen N."/>
            <person name="Nash P."/>
            <person name="Ginger M.L."/>
            <person name="Horn M."/>
            <person name="Schaap P."/>
            <person name="Caler L."/>
            <person name="Loftus B."/>
        </authorList>
    </citation>
    <scope>NUCLEOTIDE SEQUENCE [LARGE SCALE GENOMIC DNA]</scope>
    <source>
        <strain evidence="5 6">Neff</strain>
    </source>
</reference>
<organism evidence="5 6">
    <name type="scientific">Acanthamoeba castellanii (strain ATCC 30010 / Neff)</name>
    <dbReference type="NCBI Taxonomy" id="1257118"/>
    <lineage>
        <taxon>Eukaryota</taxon>
        <taxon>Amoebozoa</taxon>
        <taxon>Discosea</taxon>
        <taxon>Longamoebia</taxon>
        <taxon>Centramoebida</taxon>
        <taxon>Acanthamoebidae</taxon>
        <taxon>Acanthamoeba</taxon>
    </lineage>
</organism>